<evidence type="ECO:0000313" key="1">
    <source>
        <dbReference type="EMBL" id="KAH7988001.1"/>
    </source>
</evidence>
<comment type="caution">
    <text evidence="1">The sequence shown here is derived from an EMBL/GenBank/DDBJ whole genome shotgun (WGS) entry which is preliminary data.</text>
</comment>
<dbReference type="Proteomes" id="UP000827872">
    <property type="component" value="Linkage Group LG10"/>
</dbReference>
<protein>
    <submittedName>
        <fullName evidence="1">Uncharacterized protein</fullName>
    </submittedName>
</protein>
<organism evidence="1 2">
    <name type="scientific">Sphaerodactylus townsendi</name>
    <dbReference type="NCBI Taxonomy" id="933632"/>
    <lineage>
        <taxon>Eukaryota</taxon>
        <taxon>Metazoa</taxon>
        <taxon>Chordata</taxon>
        <taxon>Craniata</taxon>
        <taxon>Vertebrata</taxon>
        <taxon>Euteleostomi</taxon>
        <taxon>Lepidosauria</taxon>
        <taxon>Squamata</taxon>
        <taxon>Bifurcata</taxon>
        <taxon>Gekkota</taxon>
        <taxon>Sphaerodactylidae</taxon>
        <taxon>Sphaerodactylus</taxon>
    </lineage>
</organism>
<evidence type="ECO:0000313" key="2">
    <source>
        <dbReference type="Proteomes" id="UP000827872"/>
    </source>
</evidence>
<accession>A0ACB8E699</accession>
<name>A0ACB8E699_9SAUR</name>
<sequence>MKHRGSQQKPLIFSKAVTQNSEVQHRRARTTLQPACTKDEVAAQVRVLVPHLSLAQEAEYLKASWGMVGRLDLEWVRVGGLFLLHSLLGQAYGIMEAEKEMFHSNCYHLAVDVDFQ</sequence>
<dbReference type="EMBL" id="CM037623">
    <property type="protein sequence ID" value="KAH7988001.1"/>
    <property type="molecule type" value="Genomic_DNA"/>
</dbReference>
<keyword evidence="2" id="KW-1185">Reference proteome</keyword>
<proteinExistence type="predicted"/>
<reference evidence="1" key="1">
    <citation type="submission" date="2021-08" db="EMBL/GenBank/DDBJ databases">
        <title>The first chromosome-level gecko genome reveals the dynamic sex chromosomes of Neotropical dwarf geckos (Sphaerodactylidae: Sphaerodactylus).</title>
        <authorList>
            <person name="Pinto B.J."/>
            <person name="Keating S.E."/>
            <person name="Gamble T."/>
        </authorList>
    </citation>
    <scope>NUCLEOTIDE SEQUENCE</scope>
    <source>
        <strain evidence="1">TG3544</strain>
    </source>
</reference>
<gene>
    <name evidence="1" type="ORF">K3G42_003233</name>
</gene>